<organism evidence="1 2">
    <name type="scientific">Glaciihabitans tibetensis</name>
    <dbReference type="NCBI Taxonomy" id="1266600"/>
    <lineage>
        <taxon>Bacteria</taxon>
        <taxon>Bacillati</taxon>
        <taxon>Actinomycetota</taxon>
        <taxon>Actinomycetes</taxon>
        <taxon>Micrococcales</taxon>
        <taxon>Microbacteriaceae</taxon>
        <taxon>Glaciihabitans</taxon>
    </lineage>
</organism>
<evidence type="ECO:0000313" key="1">
    <source>
        <dbReference type="EMBL" id="PRY68573.1"/>
    </source>
</evidence>
<evidence type="ECO:0008006" key="3">
    <source>
        <dbReference type="Google" id="ProtNLM"/>
    </source>
</evidence>
<gene>
    <name evidence="1" type="ORF">B0I08_104276</name>
</gene>
<reference evidence="1 2" key="1">
    <citation type="submission" date="2018-03" db="EMBL/GenBank/DDBJ databases">
        <title>Genomic Encyclopedia of Type Strains, Phase III (KMG-III): the genomes of soil and plant-associated and newly described type strains.</title>
        <authorList>
            <person name="Whitman W."/>
        </authorList>
    </citation>
    <scope>NUCLEOTIDE SEQUENCE [LARGE SCALE GENOMIC DNA]</scope>
    <source>
        <strain evidence="1 2">CGMCC 1.12484</strain>
    </source>
</reference>
<dbReference type="RefSeq" id="WP_146134375.1">
    <property type="nucleotide sequence ID" value="NZ_PVTL01000004.1"/>
</dbReference>
<evidence type="ECO:0000313" key="2">
    <source>
        <dbReference type="Proteomes" id="UP000237983"/>
    </source>
</evidence>
<name>A0A2T0VEE8_9MICO</name>
<proteinExistence type="predicted"/>
<protein>
    <recommendedName>
        <fullName evidence="3">DUF4352 domain-containing protein</fullName>
    </recommendedName>
</protein>
<sequence>MKRWLRRNFLGLIAIVLLVPATVAITFANELGSYDRSRATEAISVAAADPADYAGTGWQLTDVRRIPWGSDEGADAGIPRGTDLVLVTVEVTPDRLDADGLPPLCIVRLDEMDGTSVQRSWANASSDLSDYRASEGVESYCTRETVDPYLLESIFLVPSDASDELAMGVQVEQELPRYLSLRL</sequence>
<dbReference type="Proteomes" id="UP000237983">
    <property type="component" value="Unassembled WGS sequence"/>
</dbReference>
<comment type="caution">
    <text evidence="1">The sequence shown here is derived from an EMBL/GenBank/DDBJ whole genome shotgun (WGS) entry which is preliminary data.</text>
</comment>
<accession>A0A2T0VEE8</accession>
<dbReference type="AlphaFoldDB" id="A0A2T0VEE8"/>
<dbReference type="EMBL" id="PVTL01000004">
    <property type="protein sequence ID" value="PRY68573.1"/>
    <property type="molecule type" value="Genomic_DNA"/>
</dbReference>
<dbReference type="OrthoDB" id="5113505at2"/>
<keyword evidence="2" id="KW-1185">Reference proteome</keyword>